<proteinExistence type="predicted"/>
<feature type="region of interest" description="Disordered" evidence="1">
    <location>
        <begin position="60"/>
        <end position="102"/>
    </location>
</feature>
<dbReference type="AlphaFoldDB" id="A0A835HIY4"/>
<gene>
    <name evidence="2" type="ORF">IFM89_006627</name>
</gene>
<dbReference type="OrthoDB" id="1939300at2759"/>
<accession>A0A835HIY4</accession>
<reference evidence="2 3" key="1">
    <citation type="submission" date="2020-10" db="EMBL/GenBank/DDBJ databases">
        <title>The Coptis chinensis genome and diversification of protoberbering-type alkaloids.</title>
        <authorList>
            <person name="Wang B."/>
            <person name="Shu S."/>
            <person name="Song C."/>
            <person name="Liu Y."/>
        </authorList>
    </citation>
    <scope>NUCLEOTIDE SEQUENCE [LARGE SCALE GENOMIC DNA]</scope>
    <source>
        <strain evidence="2">HL-2020</strain>
        <tissue evidence="2">Leaf</tissue>
    </source>
</reference>
<feature type="compositionally biased region" description="Polar residues" evidence="1">
    <location>
        <begin position="67"/>
        <end position="87"/>
    </location>
</feature>
<protein>
    <recommendedName>
        <fullName evidence="4">DUF4283 domain-containing protein</fullName>
    </recommendedName>
</protein>
<evidence type="ECO:0000313" key="2">
    <source>
        <dbReference type="EMBL" id="KAF9600314.1"/>
    </source>
</evidence>
<comment type="caution">
    <text evidence="2">The sequence shown here is derived from an EMBL/GenBank/DDBJ whole genome shotgun (WGS) entry which is preliminary data.</text>
</comment>
<evidence type="ECO:0008006" key="4">
    <source>
        <dbReference type="Google" id="ProtNLM"/>
    </source>
</evidence>
<keyword evidence="3" id="KW-1185">Reference proteome</keyword>
<dbReference type="EMBL" id="JADFTS010000006">
    <property type="protein sequence ID" value="KAF9600314.1"/>
    <property type="molecule type" value="Genomic_DNA"/>
</dbReference>
<organism evidence="2 3">
    <name type="scientific">Coptis chinensis</name>
    <dbReference type="NCBI Taxonomy" id="261450"/>
    <lineage>
        <taxon>Eukaryota</taxon>
        <taxon>Viridiplantae</taxon>
        <taxon>Streptophyta</taxon>
        <taxon>Embryophyta</taxon>
        <taxon>Tracheophyta</taxon>
        <taxon>Spermatophyta</taxon>
        <taxon>Magnoliopsida</taxon>
        <taxon>Ranunculales</taxon>
        <taxon>Ranunculaceae</taxon>
        <taxon>Coptidoideae</taxon>
        <taxon>Coptis</taxon>
    </lineage>
</organism>
<sequence>MLSFARVCIEISAEKDLSSSLKIKVNTNKVIFIPLEFTWKSLICIDCQMFGHNKAGCERQLPKSKPKNNTITKENVGNGEKSGSNSLLAHRSQGRPSTTTISNQGNRFAALANNTTVVDVQPSATILGDCVIVVETEANLLESPPVLINKHHHMYEAFVDTSENEYH</sequence>
<name>A0A835HIY4_9MAGN</name>
<evidence type="ECO:0000256" key="1">
    <source>
        <dbReference type="SAM" id="MobiDB-lite"/>
    </source>
</evidence>
<evidence type="ECO:0000313" key="3">
    <source>
        <dbReference type="Proteomes" id="UP000631114"/>
    </source>
</evidence>
<dbReference type="Proteomes" id="UP000631114">
    <property type="component" value="Unassembled WGS sequence"/>
</dbReference>